<evidence type="ECO:0000313" key="11">
    <source>
        <dbReference type="EMBL" id="KAJ2928727.1"/>
    </source>
</evidence>
<dbReference type="SUPFAM" id="SSF48264">
    <property type="entry name" value="Cytochrome P450"/>
    <property type="match status" value="1"/>
</dbReference>
<dbReference type="EMBL" id="JANBPK010000920">
    <property type="protein sequence ID" value="KAJ2928727.1"/>
    <property type="molecule type" value="Genomic_DNA"/>
</dbReference>
<gene>
    <name evidence="11" type="ORF">H1R20_g8376</name>
</gene>
<dbReference type="PANTHER" id="PTHR46300:SF7">
    <property type="entry name" value="P450, PUTATIVE (EUROFUNG)-RELATED"/>
    <property type="match status" value="1"/>
</dbReference>
<sequence>MLLPRLLEGPSEVIPVIRQFLGGLTLSVAYGINIQSKNDPYVRLAEKAIAGVRLAEAEDTYLVDSYPILKYVPSWVPGASWKRNALKWRSWEEELREKPFDMALKSIRSGKFKPSFTSEAVKALDLEANVEDVNAIRNVAAMIYAAGADTLASSISTFFLAMLIRPEVQMKAQAELDQVVGPHRLPTLDDRHNLPYITAIVKEVMRWQPPCPTALPHLASQDDDYKGYRIPAGSIVIGNVWAILHNEEDFPEPTMFKPERFLHPDGRLNRTAIDPASVAFGFGRRACAGKDLALSTMWITIASVLAAFSIENGVTETGKPIDPQVEYLPGIVRHPAPFRVTMRARSEEIARLVRDSEERDAL</sequence>
<dbReference type="GO" id="GO:0020037">
    <property type="term" value="F:heme binding"/>
    <property type="evidence" value="ECO:0007669"/>
    <property type="project" value="InterPro"/>
</dbReference>
<dbReference type="Proteomes" id="UP001140091">
    <property type="component" value="Unassembled WGS sequence"/>
</dbReference>
<feature type="binding site" description="axial binding residue" evidence="9">
    <location>
        <position position="287"/>
    </location>
    <ligand>
        <name>heme</name>
        <dbReference type="ChEBI" id="CHEBI:30413"/>
    </ligand>
    <ligandPart>
        <name>Fe</name>
        <dbReference type="ChEBI" id="CHEBI:18248"/>
    </ligandPart>
</feature>
<organism evidence="11 12">
    <name type="scientific">Candolleomyces eurysporus</name>
    <dbReference type="NCBI Taxonomy" id="2828524"/>
    <lineage>
        <taxon>Eukaryota</taxon>
        <taxon>Fungi</taxon>
        <taxon>Dikarya</taxon>
        <taxon>Basidiomycota</taxon>
        <taxon>Agaricomycotina</taxon>
        <taxon>Agaricomycetes</taxon>
        <taxon>Agaricomycetidae</taxon>
        <taxon>Agaricales</taxon>
        <taxon>Agaricineae</taxon>
        <taxon>Psathyrellaceae</taxon>
        <taxon>Candolleomyces</taxon>
    </lineage>
</organism>
<dbReference type="Pfam" id="PF00067">
    <property type="entry name" value="p450"/>
    <property type="match status" value="1"/>
</dbReference>
<evidence type="ECO:0000256" key="2">
    <source>
        <dbReference type="ARBA" id="ARBA00005179"/>
    </source>
</evidence>
<proteinExistence type="inferred from homology"/>
<feature type="non-terminal residue" evidence="11">
    <location>
        <position position="1"/>
    </location>
</feature>
<evidence type="ECO:0008006" key="13">
    <source>
        <dbReference type="Google" id="ProtNLM"/>
    </source>
</evidence>
<keyword evidence="8 10" id="KW-0503">Monooxygenase</keyword>
<accession>A0A9W8J5W9</accession>
<evidence type="ECO:0000256" key="6">
    <source>
        <dbReference type="ARBA" id="ARBA00023002"/>
    </source>
</evidence>
<dbReference type="InterPro" id="IPR036396">
    <property type="entry name" value="Cyt_P450_sf"/>
</dbReference>
<comment type="caution">
    <text evidence="11">The sequence shown here is derived from an EMBL/GenBank/DDBJ whole genome shotgun (WGS) entry which is preliminary data.</text>
</comment>
<keyword evidence="6 10" id="KW-0560">Oxidoreductase</keyword>
<dbReference type="PROSITE" id="PS00086">
    <property type="entry name" value="CYTOCHROME_P450"/>
    <property type="match status" value="1"/>
</dbReference>
<dbReference type="InterPro" id="IPR050364">
    <property type="entry name" value="Cytochrome_P450_fung"/>
</dbReference>
<comment type="pathway">
    <text evidence="2">Secondary metabolite biosynthesis.</text>
</comment>
<dbReference type="InterPro" id="IPR017972">
    <property type="entry name" value="Cyt_P450_CS"/>
</dbReference>
<dbReference type="AlphaFoldDB" id="A0A9W8J5W9"/>
<dbReference type="PRINTS" id="PR00385">
    <property type="entry name" value="P450"/>
</dbReference>
<protein>
    <recommendedName>
        <fullName evidence="13">Cytochrome P450</fullName>
    </recommendedName>
</protein>
<dbReference type="InterPro" id="IPR002401">
    <property type="entry name" value="Cyt_P450_E_grp-I"/>
</dbReference>
<dbReference type="OrthoDB" id="2789670at2759"/>
<comment type="similarity">
    <text evidence="3 10">Belongs to the cytochrome P450 family.</text>
</comment>
<dbReference type="GO" id="GO:0016705">
    <property type="term" value="F:oxidoreductase activity, acting on paired donors, with incorporation or reduction of molecular oxygen"/>
    <property type="evidence" value="ECO:0007669"/>
    <property type="project" value="InterPro"/>
</dbReference>
<keyword evidence="7 9" id="KW-0408">Iron</keyword>
<comment type="cofactor">
    <cofactor evidence="1 9">
        <name>heme</name>
        <dbReference type="ChEBI" id="CHEBI:30413"/>
    </cofactor>
</comment>
<name>A0A9W8J5W9_9AGAR</name>
<evidence type="ECO:0000256" key="4">
    <source>
        <dbReference type="ARBA" id="ARBA00022617"/>
    </source>
</evidence>
<dbReference type="InterPro" id="IPR001128">
    <property type="entry name" value="Cyt_P450"/>
</dbReference>
<keyword evidence="5 9" id="KW-0479">Metal-binding</keyword>
<dbReference type="GO" id="GO:0004497">
    <property type="term" value="F:monooxygenase activity"/>
    <property type="evidence" value="ECO:0007669"/>
    <property type="project" value="UniProtKB-KW"/>
</dbReference>
<evidence type="ECO:0000256" key="8">
    <source>
        <dbReference type="ARBA" id="ARBA00023033"/>
    </source>
</evidence>
<dbReference type="CDD" id="cd11065">
    <property type="entry name" value="CYP64-like"/>
    <property type="match status" value="1"/>
</dbReference>
<dbReference type="PRINTS" id="PR00463">
    <property type="entry name" value="EP450I"/>
</dbReference>
<evidence type="ECO:0000313" key="12">
    <source>
        <dbReference type="Proteomes" id="UP001140091"/>
    </source>
</evidence>
<dbReference type="PANTHER" id="PTHR46300">
    <property type="entry name" value="P450, PUTATIVE (EUROFUNG)-RELATED-RELATED"/>
    <property type="match status" value="1"/>
</dbReference>
<keyword evidence="12" id="KW-1185">Reference proteome</keyword>
<reference evidence="11" key="1">
    <citation type="submission" date="2022-06" db="EMBL/GenBank/DDBJ databases">
        <title>Genome Sequence of Candolleomyces eurysporus.</title>
        <authorList>
            <person name="Buettner E."/>
        </authorList>
    </citation>
    <scope>NUCLEOTIDE SEQUENCE</scope>
    <source>
        <strain evidence="11">VTCC 930004</strain>
    </source>
</reference>
<dbReference type="Gene3D" id="1.10.630.10">
    <property type="entry name" value="Cytochrome P450"/>
    <property type="match status" value="1"/>
</dbReference>
<evidence type="ECO:0000256" key="1">
    <source>
        <dbReference type="ARBA" id="ARBA00001971"/>
    </source>
</evidence>
<dbReference type="GO" id="GO:0005506">
    <property type="term" value="F:iron ion binding"/>
    <property type="evidence" value="ECO:0007669"/>
    <property type="project" value="InterPro"/>
</dbReference>
<evidence type="ECO:0000256" key="5">
    <source>
        <dbReference type="ARBA" id="ARBA00022723"/>
    </source>
</evidence>
<evidence type="ECO:0000256" key="10">
    <source>
        <dbReference type="RuleBase" id="RU000461"/>
    </source>
</evidence>
<evidence type="ECO:0000256" key="9">
    <source>
        <dbReference type="PIRSR" id="PIRSR602401-1"/>
    </source>
</evidence>
<evidence type="ECO:0000256" key="3">
    <source>
        <dbReference type="ARBA" id="ARBA00010617"/>
    </source>
</evidence>
<evidence type="ECO:0000256" key="7">
    <source>
        <dbReference type="ARBA" id="ARBA00023004"/>
    </source>
</evidence>
<keyword evidence="4 9" id="KW-0349">Heme</keyword>